<dbReference type="GO" id="GO:0005576">
    <property type="term" value="C:extracellular region"/>
    <property type="evidence" value="ECO:0007669"/>
    <property type="project" value="InterPro"/>
</dbReference>
<protein>
    <recommendedName>
        <fullName evidence="1">ADP ribosyltransferase domain-containing protein</fullName>
    </recommendedName>
</protein>
<dbReference type="Proteomes" id="UP000430508">
    <property type="component" value="Chromosome"/>
</dbReference>
<evidence type="ECO:0000313" key="3">
    <source>
        <dbReference type="Proteomes" id="UP000430508"/>
    </source>
</evidence>
<dbReference type="AlphaFoldDB" id="A0A857DFB8"/>
<accession>A0A857DFB8</accession>
<gene>
    <name evidence="2" type="ORF">GQ588_01925</name>
</gene>
<evidence type="ECO:0000259" key="1">
    <source>
        <dbReference type="Pfam" id="PF03496"/>
    </source>
</evidence>
<reference evidence="2 3" key="1">
    <citation type="submission" date="2019-12" db="EMBL/GenBank/DDBJ databases">
        <title>Sequence classification of anaerobic respiratory reductive dehalogenases: First we see many, then we see few.</title>
        <authorList>
            <person name="Molenda O."/>
            <person name="Puentes Jacome L.A."/>
            <person name="Cao X."/>
            <person name="Nesbo C.L."/>
            <person name="Tang S."/>
            <person name="Morson N."/>
            <person name="Patron J."/>
            <person name="Lomheim L."/>
            <person name="Wishart D.S."/>
            <person name="Edwards E.A."/>
        </authorList>
    </citation>
    <scope>NUCLEOTIDE SEQUENCE [LARGE SCALE GENOMIC DNA]</scope>
    <source>
        <strain evidence="2 3">12DCA</strain>
    </source>
</reference>
<feature type="domain" description="ADP ribosyltransferase" evidence="1">
    <location>
        <begin position="16"/>
        <end position="182"/>
    </location>
</feature>
<dbReference type="RefSeq" id="WP_019226603.1">
    <property type="nucleotide sequence ID" value="NZ_CP046996.1"/>
</dbReference>
<organism evidence="2 3">
    <name type="scientific">Dehalobacter restrictus</name>
    <dbReference type="NCBI Taxonomy" id="55583"/>
    <lineage>
        <taxon>Bacteria</taxon>
        <taxon>Bacillati</taxon>
        <taxon>Bacillota</taxon>
        <taxon>Clostridia</taxon>
        <taxon>Eubacteriales</taxon>
        <taxon>Desulfitobacteriaceae</taxon>
        <taxon>Dehalobacter</taxon>
    </lineage>
</organism>
<dbReference type="PROSITE" id="PS51996">
    <property type="entry name" value="TR_MART"/>
    <property type="match status" value="1"/>
</dbReference>
<proteinExistence type="predicted"/>
<dbReference type="SUPFAM" id="SSF56399">
    <property type="entry name" value="ADP-ribosylation"/>
    <property type="match status" value="1"/>
</dbReference>
<evidence type="ECO:0000313" key="2">
    <source>
        <dbReference type="EMBL" id="QGZ99502.1"/>
    </source>
</evidence>
<sequence length="204" mass="24279">MIGKEMYKEFHSSQDAEDWAKKYFHEWINNLQLKADKNLSQLLFEYSGNMNIVYNRYLRGNQDFSDKEAKEYSEDIKTISNALCKFELKENIIVYRYTHKNLLKLLFNSSKPKVGKTFVEKGFLSTTLVRDLLKDFAKEHHYNCVLKIFLPIGTKGAFIKFNDSLLNEQEFLLPPNTKFMLIRKSINRRLQMVYECKLVDQQQY</sequence>
<dbReference type="Pfam" id="PF03496">
    <property type="entry name" value="ADPrib_exo_Tox"/>
    <property type="match status" value="1"/>
</dbReference>
<dbReference type="InterPro" id="IPR003540">
    <property type="entry name" value="ADP-ribosyltransferase"/>
</dbReference>
<name>A0A857DFB8_9FIRM</name>
<dbReference type="Gene3D" id="3.90.176.10">
    <property type="entry name" value="Toxin ADP-ribosyltransferase, Chain A, domain 1"/>
    <property type="match status" value="1"/>
</dbReference>
<dbReference type="EMBL" id="CP046996">
    <property type="protein sequence ID" value="QGZ99502.1"/>
    <property type="molecule type" value="Genomic_DNA"/>
</dbReference>